<feature type="region of interest" description="Disordered" evidence="3">
    <location>
        <begin position="53"/>
        <end position="74"/>
    </location>
</feature>
<evidence type="ECO:0000259" key="4">
    <source>
        <dbReference type="SMART" id="SM00093"/>
    </source>
</evidence>
<dbReference type="KEGG" id="emc:129340878"/>
<dbReference type="GO" id="GO:0007596">
    <property type="term" value="P:blood coagulation"/>
    <property type="evidence" value="ECO:0007669"/>
    <property type="project" value="InterPro"/>
</dbReference>
<sequence>MKQEHSTSKCKVRAGTPKTVKMKLQFWAAIFSLTTTLALCGVKDFREHFEQLSETHSVNPRGSQGNGTHLSPEFHMENTLTNDWSVEEEEDDYLDFDKLFSEDYFDIIDAAPETTSEIKQGNILGLFPGKTRIQRLNILNAQFGFNLYRSLKDKASASDNILLAPVGISTAMAMLSLGLRGQTHEEVLTSVGFRDFINASSTYNITTIHNLFYKLTHRLFRRNFGYTLRSVNDLYIQKQFPVLSEFVSNMKKYYVSEAQSADFTDPTFIIKTNERISKLTKGLIKDALEHVSPTTLMMILNCLYFKGTWESKFPVEMTQKRSFRLNEKQSVKVPMMQTKANFLAAADHELDCEILQLPYVGNISMLIVLPHKPSGMNALEKQLTPQMVERWQKSMTNRTREVVLPKFTLQKSYDLVEYLKTLGINELFTQNGNYSGIAEGIIIDRFNHQGTITVNEEGTEAAFVTSVGFMPLSAQIRFIVDRPFLFLVYEHRTSCLLFMGRVANPSKH</sequence>
<dbReference type="InterPro" id="IPR042178">
    <property type="entry name" value="Serpin_sf_1"/>
</dbReference>
<proteinExistence type="inferred from homology"/>
<dbReference type="Gene3D" id="3.30.497.10">
    <property type="entry name" value="Antithrombin, subunit I, domain 2"/>
    <property type="match status" value="1"/>
</dbReference>
<dbReference type="SUPFAM" id="SSF56574">
    <property type="entry name" value="Serpins"/>
    <property type="match status" value="1"/>
</dbReference>
<dbReference type="InterPro" id="IPR042185">
    <property type="entry name" value="Serpin_sf_2"/>
</dbReference>
<dbReference type="InterPro" id="IPR036186">
    <property type="entry name" value="Serpin_sf"/>
</dbReference>
<dbReference type="Proteomes" id="UP001190640">
    <property type="component" value="Chromosome 13"/>
</dbReference>
<dbReference type="SMART" id="SM00093">
    <property type="entry name" value="SERPIN"/>
    <property type="match status" value="1"/>
</dbReference>
<dbReference type="GeneID" id="129340878"/>
<name>A0AA97KAS5_EUBMA</name>
<protein>
    <submittedName>
        <fullName evidence="6">Heparin cofactor 2 isoform X1</fullName>
    </submittedName>
</protein>
<dbReference type="PRINTS" id="PR00780">
    <property type="entry name" value="LEUSERPINII"/>
</dbReference>
<dbReference type="InterPro" id="IPR033831">
    <property type="entry name" value="HCII_serpin_dom"/>
</dbReference>
<feature type="compositionally biased region" description="Polar residues" evidence="3">
    <location>
        <begin position="54"/>
        <end position="69"/>
    </location>
</feature>
<dbReference type="CTD" id="3053"/>
<evidence type="ECO:0000256" key="1">
    <source>
        <dbReference type="ARBA" id="ARBA00009500"/>
    </source>
</evidence>
<dbReference type="PANTHER" id="PTHR11461:SF30">
    <property type="entry name" value="HEPARIN COFACTOR 2"/>
    <property type="match status" value="1"/>
</dbReference>
<evidence type="ECO:0000256" key="3">
    <source>
        <dbReference type="SAM" id="MobiDB-lite"/>
    </source>
</evidence>
<dbReference type="GO" id="GO:0004867">
    <property type="term" value="F:serine-type endopeptidase inhibitor activity"/>
    <property type="evidence" value="ECO:0007669"/>
    <property type="project" value="InterPro"/>
</dbReference>
<evidence type="ECO:0000256" key="2">
    <source>
        <dbReference type="RuleBase" id="RU000411"/>
    </source>
</evidence>
<dbReference type="PROSITE" id="PS00284">
    <property type="entry name" value="SERPIN"/>
    <property type="match status" value="1"/>
</dbReference>
<reference evidence="6" key="1">
    <citation type="submission" date="2025-08" db="UniProtKB">
        <authorList>
            <consortium name="RefSeq"/>
        </authorList>
    </citation>
    <scope>IDENTIFICATION</scope>
    <source>
        <tissue evidence="6">Blood</tissue>
    </source>
</reference>
<accession>A0AA97KAS5</accession>
<evidence type="ECO:0000313" key="5">
    <source>
        <dbReference type="Proteomes" id="UP001190640"/>
    </source>
</evidence>
<dbReference type="Pfam" id="PF00079">
    <property type="entry name" value="Serpin"/>
    <property type="match status" value="1"/>
</dbReference>
<dbReference type="PANTHER" id="PTHR11461">
    <property type="entry name" value="SERINE PROTEASE INHIBITOR, SERPIN"/>
    <property type="match status" value="1"/>
</dbReference>
<gene>
    <name evidence="6" type="primary">SERPIND1</name>
</gene>
<dbReference type="InterPro" id="IPR023796">
    <property type="entry name" value="Serpin_dom"/>
</dbReference>
<keyword evidence="5" id="KW-1185">Reference proteome</keyword>
<dbReference type="Gene3D" id="2.30.39.10">
    <property type="entry name" value="Alpha-1-antitrypsin, domain 1"/>
    <property type="match status" value="1"/>
</dbReference>
<dbReference type="FunFam" id="2.30.39.10:FF:000002">
    <property type="entry name" value="Serpin family D member 1"/>
    <property type="match status" value="1"/>
</dbReference>
<comment type="similarity">
    <text evidence="1 2">Belongs to the serpin family.</text>
</comment>
<evidence type="ECO:0000313" key="6">
    <source>
        <dbReference type="RefSeq" id="XP_054851711.1"/>
    </source>
</evidence>
<dbReference type="InterPro" id="IPR023795">
    <property type="entry name" value="Serpin_CS"/>
</dbReference>
<dbReference type="RefSeq" id="XP_054851711.1">
    <property type="nucleotide sequence ID" value="XM_054995736.1"/>
</dbReference>
<dbReference type="InterPro" id="IPR000215">
    <property type="entry name" value="Serpin_fam"/>
</dbReference>
<feature type="domain" description="Serpin" evidence="4">
    <location>
        <begin position="145"/>
        <end position="505"/>
    </location>
</feature>
<organism evidence="5 6">
    <name type="scientific">Eublepharis macularius</name>
    <name type="common">Leopard gecko</name>
    <name type="synonym">Cyrtodactylus macularius</name>
    <dbReference type="NCBI Taxonomy" id="481883"/>
    <lineage>
        <taxon>Eukaryota</taxon>
        <taxon>Metazoa</taxon>
        <taxon>Chordata</taxon>
        <taxon>Craniata</taxon>
        <taxon>Vertebrata</taxon>
        <taxon>Euteleostomi</taxon>
        <taxon>Lepidosauria</taxon>
        <taxon>Squamata</taxon>
        <taxon>Bifurcata</taxon>
        <taxon>Gekkota</taxon>
        <taxon>Eublepharidae</taxon>
        <taxon>Eublepharinae</taxon>
        <taxon>Eublepharis</taxon>
    </lineage>
</organism>
<dbReference type="CDD" id="cd02047">
    <property type="entry name" value="serpinD1_HCF2"/>
    <property type="match status" value="1"/>
</dbReference>
<dbReference type="AlphaFoldDB" id="A0AA97KAS5"/>
<dbReference type="GO" id="GO:0005615">
    <property type="term" value="C:extracellular space"/>
    <property type="evidence" value="ECO:0007669"/>
    <property type="project" value="InterPro"/>
</dbReference>